<reference evidence="2" key="1">
    <citation type="submission" date="2017-02" db="EMBL/GenBank/DDBJ databases">
        <authorList>
            <person name="Furmanczyk E.M."/>
        </authorList>
    </citation>
    <scope>NUCLEOTIDE SEQUENCE [LARGE SCALE GENOMIC DNA]</scope>
    <source>
        <strain evidence="2">AP3_22</strain>
    </source>
</reference>
<protein>
    <submittedName>
        <fullName evidence="1">Uncharacterized protein</fullName>
    </submittedName>
</protein>
<sequence>MWRGGLPPLDREAVLVFCDCFAVERGQAPSPQFKCQISASYLRAFPPTPLALSLISSQLPQGG</sequence>
<gene>
    <name evidence="1" type="ORF">B0D71_21130</name>
</gene>
<name>A0A2S3VKG7_9PSED</name>
<dbReference type="AlphaFoldDB" id="A0A2S3VKG7"/>
<dbReference type="Proteomes" id="UP000237440">
    <property type="component" value="Unassembled WGS sequence"/>
</dbReference>
<evidence type="ECO:0000313" key="1">
    <source>
        <dbReference type="EMBL" id="POF40430.1"/>
    </source>
</evidence>
<comment type="caution">
    <text evidence="1">The sequence shown here is derived from an EMBL/GenBank/DDBJ whole genome shotgun (WGS) entry which is preliminary data.</text>
</comment>
<proteinExistence type="predicted"/>
<keyword evidence="2" id="KW-1185">Reference proteome</keyword>
<evidence type="ECO:0000313" key="2">
    <source>
        <dbReference type="Proteomes" id="UP000237440"/>
    </source>
</evidence>
<accession>A0A2S3VKG7</accession>
<dbReference type="EMBL" id="MUJK01000007">
    <property type="protein sequence ID" value="POF40430.1"/>
    <property type="molecule type" value="Genomic_DNA"/>
</dbReference>
<organism evidence="1 2">
    <name type="scientific">Pseudomonas laurylsulfativorans</name>
    <dbReference type="NCBI Taxonomy" id="1943631"/>
    <lineage>
        <taxon>Bacteria</taxon>
        <taxon>Pseudomonadati</taxon>
        <taxon>Pseudomonadota</taxon>
        <taxon>Gammaproteobacteria</taxon>
        <taxon>Pseudomonadales</taxon>
        <taxon>Pseudomonadaceae</taxon>
        <taxon>Pseudomonas</taxon>
    </lineage>
</organism>